<dbReference type="EMBL" id="JAUSVV010000002">
    <property type="protein sequence ID" value="MDQ0441447.1"/>
    <property type="molecule type" value="Genomic_DNA"/>
</dbReference>
<sequence>MRTGPFLKRSAVALAAIACLAAAAPADSPVNVPEPEGLYTGPQKGYTPPTLKGAQVVDAAALAALIDGHEKPVLIDVAARERKPANFPEGRLWLPVHPSIPGAVWLPNAGAAPLPPEREAQFFNRVAALTGGDKAKPIVVFCHVECWGSWNAGKRLVDKGYTAVHWFPEGVEGWQDAHETRNLTEDAQWKKGEVAER</sequence>
<dbReference type="Gene3D" id="3.40.250.10">
    <property type="entry name" value="Rhodanese-like domain"/>
    <property type="match status" value="1"/>
</dbReference>
<name>A0ABU0HHN0_9HYPH</name>
<dbReference type="PROSITE" id="PS50206">
    <property type="entry name" value="RHODANESE_3"/>
    <property type="match status" value="1"/>
</dbReference>
<dbReference type="SUPFAM" id="SSF52821">
    <property type="entry name" value="Rhodanese/Cell cycle control phosphatase"/>
    <property type="match status" value="1"/>
</dbReference>
<feature type="domain" description="Rhodanese" evidence="2">
    <location>
        <begin position="100"/>
        <end position="183"/>
    </location>
</feature>
<dbReference type="CDD" id="cd00158">
    <property type="entry name" value="RHOD"/>
    <property type="match status" value="1"/>
</dbReference>
<organism evidence="3 4">
    <name type="scientific">Methylobacterium persicinum</name>
    <dbReference type="NCBI Taxonomy" id="374426"/>
    <lineage>
        <taxon>Bacteria</taxon>
        <taxon>Pseudomonadati</taxon>
        <taxon>Pseudomonadota</taxon>
        <taxon>Alphaproteobacteria</taxon>
        <taxon>Hyphomicrobiales</taxon>
        <taxon>Methylobacteriaceae</taxon>
        <taxon>Methylobacterium</taxon>
    </lineage>
</organism>
<gene>
    <name evidence="3" type="ORF">QO016_000930</name>
</gene>
<evidence type="ECO:0000259" key="2">
    <source>
        <dbReference type="PROSITE" id="PS50206"/>
    </source>
</evidence>
<evidence type="ECO:0000313" key="3">
    <source>
        <dbReference type="EMBL" id="MDQ0441447.1"/>
    </source>
</evidence>
<protein>
    <submittedName>
        <fullName evidence="3">PQQ-dependent catabolism-associated CXXCW motif protein</fullName>
    </submittedName>
</protein>
<reference evidence="3 4" key="1">
    <citation type="submission" date="2023-07" db="EMBL/GenBank/DDBJ databases">
        <title>Genomic Encyclopedia of Type Strains, Phase IV (KMG-IV): sequencing the most valuable type-strain genomes for metagenomic binning, comparative biology and taxonomic classification.</title>
        <authorList>
            <person name="Goeker M."/>
        </authorList>
    </citation>
    <scope>NUCLEOTIDE SEQUENCE [LARGE SCALE GENOMIC DNA]</scope>
    <source>
        <strain evidence="3 4">DSM 19562</strain>
    </source>
</reference>
<keyword evidence="4" id="KW-1185">Reference proteome</keyword>
<proteinExistence type="predicted"/>
<dbReference type="InterPro" id="IPR001763">
    <property type="entry name" value="Rhodanese-like_dom"/>
</dbReference>
<dbReference type="NCBIfam" id="TIGR03865">
    <property type="entry name" value="PQQ_CXXCW"/>
    <property type="match status" value="1"/>
</dbReference>
<dbReference type="InterPro" id="IPR022376">
    <property type="entry name" value="PQQ_CXXCW"/>
</dbReference>
<keyword evidence="1" id="KW-0732">Signal</keyword>
<dbReference type="RefSeq" id="WP_238250043.1">
    <property type="nucleotide sequence ID" value="NZ_BPQX01000037.1"/>
</dbReference>
<dbReference type="Proteomes" id="UP001236369">
    <property type="component" value="Unassembled WGS sequence"/>
</dbReference>
<evidence type="ECO:0000256" key="1">
    <source>
        <dbReference type="SAM" id="SignalP"/>
    </source>
</evidence>
<comment type="caution">
    <text evidence="3">The sequence shown here is derived from an EMBL/GenBank/DDBJ whole genome shotgun (WGS) entry which is preliminary data.</text>
</comment>
<dbReference type="Pfam" id="PF00581">
    <property type="entry name" value="Rhodanese"/>
    <property type="match status" value="1"/>
</dbReference>
<accession>A0ABU0HHN0</accession>
<evidence type="ECO:0000313" key="4">
    <source>
        <dbReference type="Proteomes" id="UP001236369"/>
    </source>
</evidence>
<feature type="signal peptide" evidence="1">
    <location>
        <begin position="1"/>
        <end position="26"/>
    </location>
</feature>
<dbReference type="InterPro" id="IPR036873">
    <property type="entry name" value="Rhodanese-like_dom_sf"/>
</dbReference>
<feature type="chain" id="PRO_5045842320" evidence="1">
    <location>
        <begin position="27"/>
        <end position="197"/>
    </location>
</feature>